<evidence type="ECO:0000313" key="3">
    <source>
        <dbReference type="Proteomes" id="UP001586593"/>
    </source>
</evidence>
<sequence length="244" mass="24959">MLEWLRGKGSSLCLGRDVVGMLKSGGFRFTSGGGSLDSLIFAGIVSRISLICCWSWSSALDVLILLGLPGLSAIPLRSSSSTLENSTGVRGGDSSLVNSTTVGTSWKLTESDLVLDRKSCGEPGRLASSLGIASATAPRCRRGKSGVPWSRAESLEKPGNSAQEPCTTVEAFEASLPRLDLGSTGSSGSGTSDRSCPPRNRSSSSGSAADKPVPSLLTTTGLSSVPVKTTLAGPAISTTSGFSR</sequence>
<evidence type="ECO:0000256" key="1">
    <source>
        <dbReference type="SAM" id="MobiDB-lite"/>
    </source>
</evidence>
<reference evidence="2 3" key="1">
    <citation type="journal article" date="2024" name="Commun. Biol.">
        <title>Comparative genomic analysis of thermophilic fungi reveals convergent evolutionary adaptations and gene losses.</title>
        <authorList>
            <person name="Steindorff A.S."/>
            <person name="Aguilar-Pontes M.V."/>
            <person name="Robinson A.J."/>
            <person name="Andreopoulos B."/>
            <person name="LaButti K."/>
            <person name="Kuo A."/>
            <person name="Mondo S."/>
            <person name="Riley R."/>
            <person name="Otillar R."/>
            <person name="Haridas S."/>
            <person name="Lipzen A."/>
            <person name="Grimwood J."/>
            <person name="Schmutz J."/>
            <person name="Clum A."/>
            <person name="Reid I.D."/>
            <person name="Moisan M.C."/>
            <person name="Butler G."/>
            <person name="Nguyen T.T.M."/>
            <person name="Dewar K."/>
            <person name="Conant G."/>
            <person name="Drula E."/>
            <person name="Henrissat B."/>
            <person name="Hansel C."/>
            <person name="Singer S."/>
            <person name="Hutchinson M.I."/>
            <person name="de Vries R.P."/>
            <person name="Natvig D.O."/>
            <person name="Powell A.J."/>
            <person name="Tsang A."/>
            <person name="Grigoriev I.V."/>
        </authorList>
    </citation>
    <scope>NUCLEOTIDE SEQUENCE [LARGE SCALE GENOMIC DNA]</scope>
    <source>
        <strain evidence="2 3">ATCC 24622</strain>
    </source>
</reference>
<comment type="caution">
    <text evidence="2">The sequence shown here is derived from an EMBL/GenBank/DDBJ whole genome shotgun (WGS) entry which is preliminary data.</text>
</comment>
<proteinExistence type="predicted"/>
<name>A0ABR3W8P5_9PEZI</name>
<organism evidence="2 3">
    <name type="scientific">Phialemonium thermophilum</name>
    <dbReference type="NCBI Taxonomy" id="223376"/>
    <lineage>
        <taxon>Eukaryota</taxon>
        <taxon>Fungi</taxon>
        <taxon>Dikarya</taxon>
        <taxon>Ascomycota</taxon>
        <taxon>Pezizomycotina</taxon>
        <taxon>Sordariomycetes</taxon>
        <taxon>Sordariomycetidae</taxon>
        <taxon>Cephalothecales</taxon>
        <taxon>Cephalothecaceae</taxon>
        <taxon>Phialemonium</taxon>
    </lineage>
</organism>
<feature type="compositionally biased region" description="Polar residues" evidence="1">
    <location>
        <begin position="216"/>
        <end position="227"/>
    </location>
</feature>
<gene>
    <name evidence="2" type="ORF">VTK73DRAFT_8450</name>
</gene>
<dbReference type="EMBL" id="JAZHXJ010000609">
    <property type="protein sequence ID" value="KAL1855876.1"/>
    <property type="molecule type" value="Genomic_DNA"/>
</dbReference>
<protein>
    <submittedName>
        <fullName evidence="2">Uncharacterized protein</fullName>
    </submittedName>
</protein>
<dbReference type="Proteomes" id="UP001586593">
    <property type="component" value="Unassembled WGS sequence"/>
</dbReference>
<evidence type="ECO:0000313" key="2">
    <source>
        <dbReference type="EMBL" id="KAL1855876.1"/>
    </source>
</evidence>
<feature type="region of interest" description="Disordered" evidence="1">
    <location>
        <begin position="178"/>
        <end position="244"/>
    </location>
</feature>
<feature type="region of interest" description="Disordered" evidence="1">
    <location>
        <begin position="139"/>
        <end position="165"/>
    </location>
</feature>
<accession>A0ABR3W8P5</accession>
<keyword evidence="3" id="KW-1185">Reference proteome</keyword>
<feature type="compositionally biased region" description="Low complexity" evidence="1">
    <location>
        <begin position="178"/>
        <end position="207"/>
    </location>
</feature>